<dbReference type="Pfam" id="PF13471">
    <property type="entry name" value="Transglut_core3"/>
    <property type="match status" value="1"/>
</dbReference>
<dbReference type="InterPro" id="IPR053521">
    <property type="entry name" value="McjB-like"/>
</dbReference>
<dbReference type="AlphaFoldDB" id="A0A418YMK2"/>
<accession>A0A418YMK2</accession>
<proteinExistence type="predicted"/>
<evidence type="ECO:0000313" key="3">
    <source>
        <dbReference type="Proteomes" id="UP000283469"/>
    </source>
</evidence>
<dbReference type="InterPro" id="IPR032708">
    <property type="entry name" value="McjB_C"/>
</dbReference>
<dbReference type="EMBL" id="QVRA01000028">
    <property type="protein sequence ID" value="RJG52380.1"/>
    <property type="molecule type" value="Genomic_DNA"/>
</dbReference>
<name>A0A418YMK2_9SPHN</name>
<evidence type="ECO:0000259" key="1">
    <source>
        <dbReference type="Pfam" id="PF13471"/>
    </source>
</evidence>
<feature type="domain" description="Microcin J25-processing protein McjB C-terminal" evidence="1">
    <location>
        <begin position="112"/>
        <end position="220"/>
    </location>
</feature>
<dbReference type="Proteomes" id="UP000283469">
    <property type="component" value="Unassembled WGS sequence"/>
</dbReference>
<keyword evidence="3" id="KW-1185">Reference proteome</keyword>
<protein>
    <submittedName>
        <fullName evidence="2">Lasso peptide biosynthesis B2 protein</fullName>
    </submittedName>
</protein>
<comment type="caution">
    <text evidence="2">The sequence shown here is derived from an EMBL/GenBank/DDBJ whole genome shotgun (WGS) entry which is preliminary data.</text>
</comment>
<dbReference type="NCBIfam" id="NF033537">
    <property type="entry name" value="lasso_biosyn_B2"/>
    <property type="match status" value="1"/>
</dbReference>
<reference evidence="2 3" key="1">
    <citation type="submission" date="2018-08" db="EMBL/GenBank/DDBJ databases">
        <title>Sphingobium sp. EO9.</title>
        <authorList>
            <person name="Park Y."/>
            <person name="Kim K.H."/>
            <person name="Jeon C.O."/>
        </authorList>
    </citation>
    <scope>NUCLEOTIDE SEQUENCE [LARGE SCALE GENOMIC DNA]</scope>
    <source>
        <strain evidence="2 3">EO9</strain>
    </source>
</reference>
<organism evidence="2 3">
    <name type="scientific">Sphingobium terrigena</name>
    <dbReference type="NCBI Taxonomy" id="2304063"/>
    <lineage>
        <taxon>Bacteria</taxon>
        <taxon>Pseudomonadati</taxon>
        <taxon>Pseudomonadota</taxon>
        <taxon>Alphaproteobacteria</taxon>
        <taxon>Sphingomonadales</taxon>
        <taxon>Sphingomonadaceae</taxon>
        <taxon>Sphingobium</taxon>
    </lineage>
</organism>
<dbReference type="OrthoDB" id="119963at2"/>
<evidence type="ECO:0000313" key="2">
    <source>
        <dbReference type="EMBL" id="RJG52380.1"/>
    </source>
</evidence>
<sequence>MRLSLGHDLHSCMVNGKVIFLDAAAGRYFCLPDRLEGVFVDAARLGPINERGPEIQEMIGRGLLVVDTPNPKPLLPDSDLPALYRDLSDNRSRPSLSDVATAAAAQARAAIVLRTKRFQQILRMLQSSRNAAQALQPGNDGATAIRLATALQATSLLFGSSDRCLNRSLALLQLCYRRGSTPTFVIGVRTNPFVAHCWVQQGDLVLNDRSEHARLFARIFAL</sequence>
<gene>
    <name evidence="2" type="ORF">D0Z70_20605</name>
</gene>